<evidence type="ECO:0000313" key="2">
    <source>
        <dbReference type="EMBL" id="KAA6359931.1"/>
    </source>
</evidence>
<feature type="region of interest" description="Disordered" evidence="1">
    <location>
        <begin position="65"/>
        <end position="94"/>
    </location>
</feature>
<dbReference type="EMBL" id="SNRW01027680">
    <property type="protein sequence ID" value="KAA6359931.1"/>
    <property type="molecule type" value="Genomic_DNA"/>
</dbReference>
<name>A0A5J4TR35_9EUKA</name>
<gene>
    <name evidence="2" type="ORF">EZS28_044542</name>
</gene>
<reference evidence="2 3" key="1">
    <citation type="submission" date="2019-03" db="EMBL/GenBank/DDBJ databases">
        <title>Single cell metagenomics reveals metabolic interactions within the superorganism composed of flagellate Streblomastix strix and complex community of Bacteroidetes bacteria on its surface.</title>
        <authorList>
            <person name="Treitli S.C."/>
            <person name="Kolisko M."/>
            <person name="Husnik F."/>
            <person name="Keeling P."/>
            <person name="Hampl V."/>
        </authorList>
    </citation>
    <scope>NUCLEOTIDE SEQUENCE [LARGE SCALE GENOMIC DNA]</scope>
    <source>
        <strain evidence="2">ST1C</strain>
    </source>
</reference>
<dbReference type="Proteomes" id="UP000324800">
    <property type="component" value="Unassembled WGS sequence"/>
</dbReference>
<accession>A0A5J4TR35</accession>
<comment type="caution">
    <text evidence="2">The sequence shown here is derived from an EMBL/GenBank/DDBJ whole genome shotgun (WGS) entry which is preliminary data.</text>
</comment>
<organism evidence="2 3">
    <name type="scientific">Streblomastix strix</name>
    <dbReference type="NCBI Taxonomy" id="222440"/>
    <lineage>
        <taxon>Eukaryota</taxon>
        <taxon>Metamonada</taxon>
        <taxon>Preaxostyla</taxon>
        <taxon>Oxymonadida</taxon>
        <taxon>Streblomastigidae</taxon>
        <taxon>Streblomastix</taxon>
    </lineage>
</organism>
<proteinExistence type="predicted"/>
<feature type="compositionally biased region" description="Basic and acidic residues" evidence="1">
    <location>
        <begin position="82"/>
        <end position="94"/>
    </location>
</feature>
<evidence type="ECO:0000256" key="1">
    <source>
        <dbReference type="SAM" id="MobiDB-lite"/>
    </source>
</evidence>
<sequence length="94" mass="10926">MPKAKRDMKDMILPFVCSVIQCIQRTVTISTIKHGFMESGQVPYDRNRIFAKIPAEPPYRAVVRHEQKKANIRAKKRTSKNQAKEIRKDSNNNK</sequence>
<protein>
    <submittedName>
        <fullName evidence="2">Uncharacterized protein</fullName>
    </submittedName>
</protein>
<evidence type="ECO:0000313" key="3">
    <source>
        <dbReference type="Proteomes" id="UP000324800"/>
    </source>
</evidence>
<feature type="compositionally biased region" description="Basic residues" evidence="1">
    <location>
        <begin position="70"/>
        <end position="79"/>
    </location>
</feature>
<dbReference type="AlphaFoldDB" id="A0A5J4TR35"/>